<evidence type="ECO:0000313" key="2">
    <source>
        <dbReference type="Proteomes" id="UP000642809"/>
    </source>
</evidence>
<reference evidence="1" key="1">
    <citation type="journal article" date="2014" name="Int. J. Syst. Evol. Microbiol.">
        <title>Complete genome sequence of Corynebacterium casei LMG S-19264T (=DSM 44701T), isolated from a smear-ripened cheese.</title>
        <authorList>
            <consortium name="US DOE Joint Genome Institute (JGI-PGF)"/>
            <person name="Walter F."/>
            <person name="Albersmeier A."/>
            <person name="Kalinowski J."/>
            <person name="Ruckert C."/>
        </authorList>
    </citation>
    <scope>NUCLEOTIDE SEQUENCE</scope>
    <source>
        <strain evidence="1">KCTC 23224</strain>
    </source>
</reference>
<evidence type="ECO:0000313" key="1">
    <source>
        <dbReference type="EMBL" id="GHB33902.1"/>
    </source>
</evidence>
<dbReference type="Pfam" id="PF14125">
    <property type="entry name" value="DUF4292"/>
    <property type="match status" value="1"/>
</dbReference>
<keyword evidence="2" id="KW-1185">Reference proteome</keyword>
<comment type="caution">
    <text evidence="1">The sequence shown here is derived from an EMBL/GenBank/DDBJ whole genome shotgun (WGS) entry which is preliminary data.</text>
</comment>
<dbReference type="AlphaFoldDB" id="A0A8J3CXZ2"/>
<protein>
    <recommendedName>
        <fullName evidence="3">DUF4292 domain-containing protein</fullName>
    </recommendedName>
</protein>
<proteinExistence type="predicted"/>
<name>A0A8J3CXZ2_9BACT</name>
<accession>A0A8J3CXZ2</accession>
<dbReference type="EMBL" id="BMYF01000007">
    <property type="protein sequence ID" value="GHB33902.1"/>
    <property type="molecule type" value="Genomic_DNA"/>
</dbReference>
<evidence type="ECO:0008006" key="3">
    <source>
        <dbReference type="Google" id="ProtNLM"/>
    </source>
</evidence>
<organism evidence="1 2">
    <name type="scientific">Mongoliitalea lutea</name>
    <dbReference type="NCBI Taxonomy" id="849756"/>
    <lineage>
        <taxon>Bacteria</taxon>
        <taxon>Pseudomonadati</taxon>
        <taxon>Bacteroidota</taxon>
        <taxon>Cytophagia</taxon>
        <taxon>Cytophagales</taxon>
        <taxon>Cyclobacteriaceae</taxon>
        <taxon>Mongoliitalea</taxon>
    </lineage>
</organism>
<reference evidence="1" key="2">
    <citation type="submission" date="2020-09" db="EMBL/GenBank/DDBJ databases">
        <authorList>
            <person name="Sun Q."/>
            <person name="Kim S."/>
        </authorList>
    </citation>
    <scope>NUCLEOTIDE SEQUENCE</scope>
    <source>
        <strain evidence="1">KCTC 23224</strain>
    </source>
</reference>
<dbReference type="PROSITE" id="PS51257">
    <property type="entry name" value="PROKAR_LIPOPROTEIN"/>
    <property type="match status" value="1"/>
</dbReference>
<dbReference type="InterPro" id="IPR025634">
    <property type="entry name" value="DUF4292"/>
</dbReference>
<gene>
    <name evidence="1" type="ORF">GCM10008106_13720</name>
</gene>
<dbReference type="RefSeq" id="WP_189579835.1">
    <property type="nucleotide sequence ID" value="NZ_BMYF01000007.1"/>
</dbReference>
<dbReference type="Proteomes" id="UP000642809">
    <property type="component" value="Unassembled WGS sequence"/>
</dbReference>
<sequence length="248" mass="28368">MIKQWFRGLLMSGLVLVIFSCAKKPNLYTSDEIMQEFEGIYFDFTYLSSRGRIVLEESNGKVTKGTINFRAKKDSVIWFSVTPGLGLEALRGIVTKDYIRIKDRLNGEDVNMSFAELKDRFDLTLSFDLIQNLAYANVPHEFSYRDRLIRIGSSFDLTQVREGVRYHSKISTSHGKVTELTSNPLNEKGGLTASYRTFEDVDGQPFPNNMLFKLMLGEGTDTQNTIVHLEISRIERSNNSLTFPFQFN</sequence>